<keyword evidence="2" id="KW-0732">Signal</keyword>
<dbReference type="EMBL" id="CP002738">
    <property type="protein sequence ID" value="AEG00505.1"/>
    <property type="molecule type" value="Genomic_DNA"/>
</dbReference>
<name>G0A655_METMM</name>
<evidence type="ECO:0000313" key="4">
    <source>
        <dbReference type="Proteomes" id="UP000008888"/>
    </source>
</evidence>
<evidence type="ECO:0000256" key="2">
    <source>
        <dbReference type="SAM" id="SignalP"/>
    </source>
</evidence>
<dbReference type="AlphaFoldDB" id="G0A655"/>
<sequence length="103" mass="11189">MISMKKIAVLAVPCLFASPIWAGQVEYCKVVRSFDEKNLNAPPEISYEDCSGVAFLNYGKYFVEAACWPGAIDLLQGKCEPHEAGGEDDKSDSGADFEFGTAE</sequence>
<dbReference type="OrthoDB" id="5572364at2"/>
<accession>G0A655</accession>
<feature type="chain" id="PRO_5003396587" evidence="2">
    <location>
        <begin position="23"/>
        <end position="103"/>
    </location>
</feature>
<dbReference type="RefSeq" id="WP_013818749.1">
    <property type="nucleotide sequence ID" value="NC_015572.1"/>
</dbReference>
<feature type="signal peptide" evidence="2">
    <location>
        <begin position="1"/>
        <end position="22"/>
    </location>
</feature>
<reference evidence="3 4" key="1">
    <citation type="journal article" date="2011" name="J. Bacteriol.">
        <title>Complete Genome Sequence of the Aerobic Marine Methanotroph Methylomonas methanica MC09.</title>
        <authorList>
            <person name="Boden R."/>
            <person name="Cunliffe M."/>
            <person name="Scanlan J."/>
            <person name="Moussard H."/>
            <person name="Kits K.D."/>
            <person name="Klotz M.G."/>
            <person name="Jetten M.S."/>
            <person name="Vuilleumier S."/>
            <person name="Han J."/>
            <person name="Peters L."/>
            <person name="Mikhailova N."/>
            <person name="Teshima H."/>
            <person name="Tapia R."/>
            <person name="Kyrpides N."/>
            <person name="Ivanova N."/>
            <person name="Pagani I."/>
            <person name="Cheng J.F."/>
            <person name="Goodwin L."/>
            <person name="Han C."/>
            <person name="Hauser L."/>
            <person name="Land M.L."/>
            <person name="Lapidus A."/>
            <person name="Lucas S."/>
            <person name="Pitluck S."/>
            <person name="Woyke T."/>
            <person name="Stein L."/>
            <person name="Murrell J.C."/>
        </authorList>
    </citation>
    <scope>NUCLEOTIDE SEQUENCE [LARGE SCALE GENOMIC DNA]</scope>
    <source>
        <strain evidence="3 4">MC09</strain>
    </source>
</reference>
<keyword evidence="4" id="KW-1185">Reference proteome</keyword>
<dbReference type="Proteomes" id="UP000008888">
    <property type="component" value="Chromosome"/>
</dbReference>
<dbReference type="KEGG" id="mmt:Metme_2100"/>
<gene>
    <name evidence="3" type="ordered locus">Metme_2100</name>
</gene>
<feature type="region of interest" description="Disordered" evidence="1">
    <location>
        <begin position="82"/>
        <end position="103"/>
    </location>
</feature>
<feature type="compositionally biased region" description="Basic and acidic residues" evidence="1">
    <location>
        <begin position="82"/>
        <end position="93"/>
    </location>
</feature>
<protein>
    <submittedName>
        <fullName evidence="3">Uncharacterized protein</fullName>
    </submittedName>
</protein>
<dbReference type="HOGENOM" id="CLU_2260441_0_0_6"/>
<reference evidence="4" key="3">
    <citation type="submission" date="2011-05" db="EMBL/GenBank/DDBJ databases">
        <title>Complete sequence of Methylomonas methanica MC09.</title>
        <authorList>
            <consortium name="US DOE Joint Genome Institute"/>
            <person name="Lucas S."/>
            <person name="Han J."/>
            <person name="Lapidus A."/>
            <person name="Cheng J.-F."/>
            <person name="Goodwin L."/>
            <person name="Pitluck S."/>
            <person name="Peters L."/>
            <person name="Mikhailova N."/>
            <person name="Teshima H."/>
            <person name="Han C."/>
            <person name="Tapia R."/>
            <person name="Land M."/>
            <person name="Hauser L."/>
            <person name="Kyrpides N."/>
            <person name="Ivanova N."/>
            <person name="Pagani I."/>
            <person name="Stein L."/>
            <person name="Woyke T."/>
        </authorList>
    </citation>
    <scope>NUCLEOTIDE SEQUENCE [LARGE SCALE GENOMIC DNA]</scope>
    <source>
        <strain evidence="4">MC09</strain>
    </source>
</reference>
<reference key="2">
    <citation type="submission" date="2011-05" db="EMBL/GenBank/DDBJ databases">
        <title>Complete genome sequence of the aerobic marine methanotroph Methylomonas methanica MC09.</title>
        <authorList>
            <person name="Boden R."/>
            <person name="Cunliffe M."/>
            <person name="Scanlan J."/>
            <person name="Moussard H."/>
            <person name="Kits K.D."/>
            <person name="Klotz M."/>
            <person name="Jetten M."/>
            <person name="Vuilleumier S."/>
            <person name="Han J."/>
            <person name="Peters L."/>
            <person name="Mikhailova N."/>
            <person name="Teshima H."/>
            <person name="Tapia R."/>
            <person name="Kyrpides N."/>
            <person name="Ivanova N."/>
            <person name="Pagani I."/>
            <person name="Cheng J.-F."/>
            <person name="Goodwin L."/>
            <person name="Han C."/>
            <person name="Hauser L."/>
            <person name="Land M."/>
            <person name="Lapidus A."/>
            <person name="Lucas S."/>
            <person name="Pitluck S."/>
            <person name="Woyke T."/>
            <person name="Stein L.Y."/>
            <person name="Murrell C."/>
        </authorList>
    </citation>
    <scope>NUCLEOTIDE SEQUENCE</scope>
    <source>
        <strain>MC09</strain>
    </source>
</reference>
<evidence type="ECO:0000256" key="1">
    <source>
        <dbReference type="SAM" id="MobiDB-lite"/>
    </source>
</evidence>
<proteinExistence type="predicted"/>
<evidence type="ECO:0000313" key="3">
    <source>
        <dbReference type="EMBL" id="AEG00505.1"/>
    </source>
</evidence>
<organism evidence="3 4">
    <name type="scientific">Methylomonas methanica (strain DSM 25384 / MC09)</name>
    <dbReference type="NCBI Taxonomy" id="857087"/>
    <lineage>
        <taxon>Bacteria</taxon>
        <taxon>Pseudomonadati</taxon>
        <taxon>Pseudomonadota</taxon>
        <taxon>Gammaproteobacteria</taxon>
        <taxon>Methylococcales</taxon>
        <taxon>Methylococcaceae</taxon>
        <taxon>Methylomonas</taxon>
    </lineage>
</organism>